<evidence type="ECO:0000256" key="7">
    <source>
        <dbReference type="ARBA" id="ARBA00023251"/>
    </source>
</evidence>
<evidence type="ECO:0000259" key="10">
    <source>
        <dbReference type="PROSITE" id="PS50850"/>
    </source>
</evidence>
<sequence length="503" mass="50608">MSTATPHTPATPTASPPRLTPRARTTALGVIATSMLMIILDGSIVTVAMPAVQDDLGFTPAGLSWAVNAYLIAFGGLLLLAGRLGDLIGRRPMFLSGIGLFTAASLAAGAAGSPAVLVAARFAQGVGSAMSAAVALGILVTLFTEPAERARAIGVFSFTGAAGASIGQVLGGVLTDALSWHWIFFINLPIGLAVLLVGVRVLPADRGRGLAAGAGVTGALLVTAGLMLGIYTVVQVETYGWASARTLGLGALALALLAGFVLRQATARTPLMPLRILRSRKVSGANAVQMLMVAALFSFQIIVALHLQKVLGYGAAATGLAMLPAAVVIGAVSLGLSARLCARFGERTVLLTGIALLIGALSLLARILVRADYVTDLLPVMLLAAGFGLALPALTSLGMSGAGEDDAGLASGLFNTTQQIGMALGVAVLTTLAAGRTEALRAAGSPSAEALTGGYRLAFTVGAALLVAAFAVAFLTLRREPTAAAGHRQPHPAAATGRTGAEA</sequence>
<evidence type="ECO:0000313" key="11">
    <source>
        <dbReference type="EMBL" id="MDT0490789.1"/>
    </source>
</evidence>
<proteinExistence type="predicted"/>
<keyword evidence="2" id="KW-0813">Transport</keyword>
<evidence type="ECO:0000256" key="8">
    <source>
        <dbReference type="SAM" id="MobiDB-lite"/>
    </source>
</evidence>
<feature type="transmembrane region" description="Helical" evidence="9">
    <location>
        <begin position="180"/>
        <end position="202"/>
    </location>
</feature>
<comment type="caution">
    <text evidence="11">The sequence shown here is derived from an EMBL/GenBank/DDBJ whole genome shotgun (WGS) entry which is preliminary data.</text>
</comment>
<dbReference type="RefSeq" id="WP_311598189.1">
    <property type="nucleotide sequence ID" value="NZ_JAVRFG010000010.1"/>
</dbReference>
<dbReference type="EMBL" id="JAVRFG010000010">
    <property type="protein sequence ID" value="MDT0490789.1"/>
    <property type="molecule type" value="Genomic_DNA"/>
</dbReference>
<feature type="transmembrane region" description="Helical" evidence="9">
    <location>
        <begin position="63"/>
        <end position="81"/>
    </location>
</feature>
<evidence type="ECO:0000256" key="4">
    <source>
        <dbReference type="ARBA" id="ARBA00022692"/>
    </source>
</evidence>
<feature type="transmembrane region" description="Helical" evidence="9">
    <location>
        <begin position="209"/>
        <end position="234"/>
    </location>
</feature>
<evidence type="ECO:0000256" key="6">
    <source>
        <dbReference type="ARBA" id="ARBA00023136"/>
    </source>
</evidence>
<keyword evidence="7" id="KW-0046">Antibiotic resistance</keyword>
<feature type="transmembrane region" description="Helical" evidence="9">
    <location>
        <begin position="287"/>
        <end position="307"/>
    </location>
</feature>
<feature type="transmembrane region" description="Helical" evidence="9">
    <location>
        <begin position="380"/>
        <end position="399"/>
    </location>
</feature>
<keyword evidence="5 9" id="KW-1133">Transmembrane helix</keyword>
<dbReference type="Proteomes" id="UP001180556">
    <property type="component" value="Unassembled WGS sequence"/>
</dbReference>
<keyword evidence="3" id="KW-1003">Cell membrane</keyword>
<protein>
    <submittedName>
        <fullName evidence="11">MFS transporter</fullName>
    </submittedName>
</protein>
<feature type="transmembrane region" description="Helical" evidence="9">
    <location>
        <begin position="122"/>
        <end position="143"/>
    </location>
</feature>
<evidence type="ECO:0000256" key="2">
    <source>
        <dbReference type="ARBA" id="ARBA00022448"/>
    </source>
</evidence>
<feature type="transmembrane region" description="Helical" evidence="9">
    <location>
        <begin position="420"/>
        <end position="437"/>
    </location>
</feature>
<keyword evidence="12" id="KW-1185">Reference proteome</keyword>
<dbReference type="Pfam" id="PF07690">
    <property type="entry name" value="MFS_1"/>
    <property type="match status" value="1"/>
</dbReference>
<evidence type="ECO:0000256" key="5">
    <source>
        <dbReference type="ARBA" id="ARBA00022989"/>
    </source>
</evidence>
<dbReference type="SUPFAM" id="SSF103473">
    <property type="entry name" value="MFS general substrate transporter"/>
    <property type="match status" value="1"/>
</dbReference>
<dbReference type="Gene3D" id="1.20.1250.20">
    <property type="entry name" value="MFS general substrate transporter like domains"/>
    <property type="match status" value="1"/>
</dbReference>
<dbReference type="PANTHER" id="PTHR42718:SF46">
    <property type="entry name" value="BLR6921 PROTEIN"/>
    <property type="match status" value="1"/>
</dbReference>
<feature type="domain" description="Major facilitator superfamily (MFS) profile" evidence="10">
    <location>
        <begin position="27"/>
        <end position="481"/>
    </location>
</feature>
<evidence type="ECO:0000256" key="1">
    <source>
        <dbReference type="ARBA" id="ARBA00004651"/>
    </source>
</evidence>
<dbReference type="Gene3D" id="1.20.1720.10">
    <property type="entry name" value="Multidrug resistance protein D"/>
    <property type="match status" value="1"/>
</dbReference>
<feature type="transmembrane region" description="Helical" evidence="9">
    <location>
        <begin position="155"/>
        <end position="174"/>
    </location>
</feature>
<feature type="transmembrane region" description="Helical" evidence="9">
    <location>
        <begin position="27"/>
        <end position="51"/>
    </location>
</feature>
<dbReference type="CDD" id="cd17321">
    <property type="entry name" value="MFS_MMR_MDR_like"/>
    <property type="match status" value="1"/>
</dbReference>
<evidence type="ECO:0000256" key="3">
    <source>
        <dbReference type="ARBA" id="ARBA00022475"/>
    </source>
</evidence>
<gene>
    <name evidence="11" type="ORF">RM717_09750</name>
</gene>
<feature type="transmembrane region" description="Helical" evidence="9">
    <location>
        <begin position="93"/>
        <end position="116"/>
    </location>
</feature>
<name>A0ABU2VYW7_9ACTN</name>
<dbReference type="InterPro" id="IPR011701">
    <property type="entry name" value="MFS"/>
</dbReference>
<dbReference type="InterPro" id="IPR036259">
    <property type="entry name" value="MFS_trans_sf"/>
</dbReference>
<feature type="transmembrane region" description="Helical" evidence="9">
    <location>
        <begin position="313"/>
        <end position="336"/>
    </location>
</feature>
<evidence type="ECO:0000313" key="12">
    <source>
        <dbReference type="Proteomes" id="UP001180556"/>
    </source>
</evidence>
<keyword evidence="6 9" id="KW-0472">Membrane</keyword>
<evidence type="ECO:0000256" key="9">
    <source>
        <dbReference type="SAM" id="Phobius"/>
    </source>
</evidence>
<dbReference type="InterPro" id="IPR020846">
    <property type="entry name" value="MFS_dom"/>
</dbReference>
<dbReference type="PANTHER" id="PTHR42718">
    <property type="entry name" value="MAJOR FACILITATOR SUPERFAMILY MULTIDRUG TRANSPORTER MFSC"/>
    <property type="match status" value="1"/>
</dbReference>
<organism evidence="11 12">
    <name type="scientific">Streptomyces stephensoniae</name>
    <dbReference type="NCBI Taxonomy" id="3375367"/>
    <lineage>
        <taxon>Bacteria</taxon>
        <taxon>Bacillati</taxon>
        <taxon>Actinomycetota</taxon>
        <taxon>Actinomycetes</taxon>
        <taxon>Kitasatosporales</taxon>
        <taxon>Streptomycetaceae</taxon>
        <taxon>Streptomyces</taxon>
    </lineage>
</organism>
<feature type="region of interest" description="Disordered" evidence="8">
    <location>
        <begin position="483"/>
        <end position="503"/>
    </location>
</feature>
<reference evidence="12" key="1">
    <citation type="submission" date="2023-07" db="EMBL/GenBank/DDBJ databases">
        <title>30 novel species of actinomycetes from the DSMZ collection.</title>
        <authorList>
            <person name="Nouioui I."/>
        </authorList>
    </citation>
    <scope>NUCLEOTIDE SEQUENCE [LARGE SCALE GENOMIC DNA]</scope>
    <source>
        <strain evidence="12">DSM 40932</strain>
    </source>
</reference>
<feature type="transmembrane region" description="Helical" evidence="9">
    <location>
        <begin position="348"/>
        <end position="368"/>
    </location>
</feature>
<keyword evidence="4 9" id="KW-0812">Transmembrane</keyword>
<feature type="transmembrane region" description="Helical" evidence="9">
    <location>
        <begin position="457"/>
        <end position="477"/>
    </location>
</feature>
<comment type="subcellular location">
    <subcellularLocation>
        <location evidence="1">Cell membrane</location>
        <topology evidence="1">Multi-pass membrane protein</topology>
    </subcellularLocation>
</comment>
<dbReference type="PROSITE" id="PS50850">
    <property type="entry name" value="MFS"/>
    <property type="match status" value="1"/>
</dbReference>
<feature type="transmembrane region" description="Helical" evidence="9">
    <location>
        <begin position="246"/>
        <end position="266"/>
    </location>
</feature>
<accession>A0ABU2VYW7</accession>